<name>A0A2M7R580_9BACT</name>
<organism evidence="6 7">
    <name type="scientific">Candidatus Nealsonbacteria bacterium CG_4_10_14_0_8_um_filter_37_14</name>
    <dbReference type="NCBI Taxonomy" id="1974684"/>
    <lineage>
        <taxon>Bacteria</taxon>
        <taxon>Candidatus Nealsoniibacteriota</taxon>
    </lineage>
</organism>
<evidence type="ECO:0000256" key="2">
    <source>
        <dbReference type="ARBA" id="ARBA00023136"/>
    </source>
</evidence>
<feature type="transmembrane region" description="Helical" evidence="3">
    <location>
        <begin position="7"/>
        <end position="30"/>
    </location>
</feature>
<dbReference type="Gene3D" id="3.90.1310.10">
    <property type="entry name" value="Penicillin-binding protein 2a (Domain 2)"/>
    <property type="match status" value="1"/>
</dbReference>
<protein>
    <recommendedName>
        <fullName evidence="8">Penicillin-binding protein 2</fullName>
    </recommendedName>
</protein>
<reference evidence="7" key="1">
    <citation type="submission" date="2017-09" db="EMBL/GenBank/DDBJ databases">
        <title>Depth-based differentiation of microbial function through sediment-hosted aquifers and enrichment of novel symbionts in the deep terrestrial subsurface.</title>
        <authorList>
            <person name="Probst A.J."/>
            <person name="Ladd B."/>
            <person name="Jarett J.K."/>
            <person name="Geller-Mcgrath D.E."/>
            <person name="Sieber C.M.K."/>
            <person name="Emerson J.B."/>
            <person name="Anantharaman K."/>
            <person name="Thomas B.C."/>
            <person name="Malmstrom R."/>
            <person name="Stieglmeier M."/>
            <person name="Klingl A."/>
            <person name="Woyke T."/>
            <person name="Ryan C.M."/>
            <person name="Banfield J.F."/>
        </authorList>
    </citation>
    <scope>NUCLEOTIDE SEQUENCE [LARGE SCALE GENOMIC DNA]</scope>
</reference>
<evidence type="ECO:0000256" key="1">
    <source>
        <dbReference type="ARBA" id="ARBA00004370"/>
    </source>
</evidence>
<dbReference type="PANTHER" id="PTHR30627:SF1">
    <property type="entry name" value="PEPTIDOGLYCAN D,D-TRANSPEPTIDASE FTSI"/>
    <property type="match status" value="1"/>
</dbReference>
<evidence type="ECO:0000313" key="7">
    <source>
        <dbReference type="Proteomes" id="UP000230767"/>
    </source>
</evidence>
<dbReference type="Gene3D" id="3.30.450.330">
    <property type="match status" value="1"/>
</dbReference>
<dbReference type="InterPro" id="IPR001460">
    <property type="entry name" value="PCN-bd_Tpept"/>
</dbReference>
<comment type="caution">
    <text evidence="6">The sequence shown here is derived from an EMBL/GenBank/DDBJ whole genome shotgun (WGS) entry which is preliminary data.</text>
</comment>
<keyword evidence="2 3" id="KW-0472">Membrane</keyword>
<evidence type="ECO:0000259" key="5">
    <source>
        <dbReference type="Pfam" id="PF03717"/>
    </source>
</evidence>
<evidence type="ECO:0000259" key="4">
    <source>
        <dbReference type="Pfam" id="PF00905"/>
    </source>
</evidence>
<dbReference type="Gene3D" id="3.40.710.10">
    <property type="entry name" value="DD-peptidase/beta-lactamase superfamily"/>
    <property type="match status" value="1"/>
</dbReference>
<feature type="domain" description="Penicillin-binding protein dimerisation" evidence="5">
    <location>
        <begin position="49"/>
        <end position="187"/>
    </location>
</feature>
<evidence type="ECO:0000313" key="6">
    <source>
        <dbReference type="EMBL" id="PIY88448.1"/>
    </source>
</evidence>
<evidence type="ECO:0008006" key="8">
    <source>
        <dbReference type="Google" id="ProtNLM"/>
    </source>
</evidence>
<dbReference type="InterPro" id="IPR012338">
    <property type="entry name" value="Beta-lactam/transpept-like"/>
</dbReference>
<dbReference type="AlphaFoldDB" id="A0A2M7R580"/>
<dbReference type="Pfam" id="PF00905">
    <property type="entry name" value="Transpeptidase"/>
    <property type="match status" value="1"/>
</dbReference>
<dbReference type="SUPFAM" id="SSF56519">
    <property type="entry name" value="Penicillin binding protein dimerisation domain"/>
    <property type="match status" value="1"/>
</dbReference>
<dbReference type="PANTHER" id="PTHR30627">
    <property type="entry name" value="PEPTIDOGLYCAN D,D-TRANSPEPTIDASE"/>
    <property type="match status" value="1"/>
</dbReference>
<keyword evidence="3" id="KW-1133">Transmembrane helix</keyword>
<dbReference type="Pfam" id="PF03717">
    <property type="entry name" value="PBP_dimer"/>
    <property type="match status" value="1"/>
</dbReference>
<proteinExistence type="predicted"/>
<keyword evidence="3" id="KW-0812">Transmembrane</keyword>
<dbReference type="Proteomes" id="UP000230767">
    <property type="component" value="Unassembled WGS sequence"/>
</dbReference>
<feature type="domain" description="Penicillin-binding protein transpeptidase" evidence="4">
    <location>
        <begin position="241"/>
        <end position="549"/>
    </location>
</feature>
<dbReference type="InterPro" id="IPR050515">
    <property type="entry name" value="Beta-lactam/transpept"/>
</dbReference>
<dbReference type="GO" id="GO:0008658">
    <property type="term" value="F:penicillin binding"/>
    <property type="evidence" value="ECO:0007669"/>
    <property type="project" value="InterPro"/>
</dbReference>
<gene>
    <name evidence="6" type="ORF">COY73_03905</name>
</gene>
<sequence>MRNWRPNLILIFIILFGATITGKLFFLQILHHDFYSALAQGQHIVFPEIKGDRGKIYLQDKDGNLYPLVINKTEKLCFVFLKEINDKDGVAKILSETLNLDKEDLLSKFKKENANFLILKENLTLQEIKNLEDLQSSIPGLHLADQKIREYPYQDFASHLIGFVNKDGVGQYGIEQYYDEILKGKEQFLEGERGPFGYLFFSNTEDLAGSDLILTVDYNIQFQAEKLLDKARENLNIEGGQIVVMDPVSGKILALAHFPKFNPNLYFKEELEIFNNGAIQKLFEPGSIFKPITMAGALNEGKITPQTTYRDPGIIEIGGWPIYNYDHRVYPGEITMTEVLEKSINTGAVFAESQLGHQKFLEYIENFKIFEKTGIDLPGEIFSSNEEFKKGYEINFTTASFGQGIAMNPLQLARAFCAIANGGKIVKPYLVEKIKKNGKIIETQPEVQKKEVISPETSSKLTAMLISVVKGAFARRAQIPGYYIAGKTGTAQMPWSTLGEDRVGYSDKTWQSFIGYAPAFDPKFLILIKLDNPQTKTAEYSAVPIFQELAKYIIDYYQIPPDYE</sequence>
<comment type="subcellular location">
    <subcellularLocation>
        <location evidence="1">Membrane</location>
    </subcellularLocation>
</comment>
<dbReference type="InterPro" id="IPR036138">
    <property type="entry name" value="PBP_dimer_sf"/>
</dbReference>
<accession>A0A2M7R580</accession>
<dbReference type="InterPro" id="IPR005311">
    <property type="entry name" value="PBP_dimer"/>
</dbReference>
<dbReference type="GO" id="GO:0071555">
    <property type="term" value="P:cell wall organization"/>
    <property type="evidence" value="ECO:0007669"/>
    <property type="project" value="TreeGrafter"/>
</dbReference>
<evidence type="ECO:0000256" key="3">
    <source>
        <dbReference type="SAM" id="Phobius"/>
    </source>
</evidence>
<dbReference type="SUPFAM" id="SSF56601">
    <property type="entry name" value="beta-lactamase/transpeptidase-like"/>
    <property type="match status" value="1"/>
</dbReference>
<dbReference type="GO" id="GO:0005886">
    <property type="term" value="C:plasma membrane"/>
    <property type="evidence" value="ECO:0007669"/>
    <property type="project" value="TreeGrafter"/>
</dbReference>
<dbReference type="EMBL" id="PFLW01000091">
    <property type="protein sequence ID" value="PIY88448.1"/>
    <property type="molecule type" value="Genomic_DNA"/>
</dbReference>